<organism evidence="2 3">
    <name type="scientific">Candidatus Woesebacteria bacterium RIFCSPLOWO2_01_FULL_39_10b</name>
    <dbReference type="NCBI Taxonomy" id="1802517"/>
    <lineage>
        <taxon>Bacteria</taxon>
        <taxon>Candidatus Woeseibacteriota</taxon>
    </lineage>
</organism>
<comment type="caution">
    <text evidence="2">The sequence shown here is derived from an EMBL/GenBank/DDBJ whole genome shotgun (WGS) entry which is preliminary data.</text>
</comment>
<dbReference type="Proteomes" id="UP000176404">
    <property type="component" value="Unassembled WGS sequence"/>
</dbReference>
<dbReference type="EMBL" id="MGHD01000004">
    <property type="protein sequence ID" value="OGM60469.1"/>
    <property type="molecule type" value="Genomic_DNA"/>
</dbReference>
<sequence length="304" mass="34570">MPAQRKKSRRLKSPKRKIFLYFLFSLILIFFPSFVFLQKRVWNGKDKLSVVINNPSGDILISTFDPNTKEIINLNISGELEVELARRLGIWKLKSVWKLAENENIEGKLLTETITKYLKLPVFLWADFPAGGFSKGGLGLIKAVFLPYETNLKMSDRLGIGLFSLRVNNKNKVDIDLAKSGFLEEATLTDGSSGYRLLRKLPDFIQAGFSDNQLSREKAKMIIKDRSGFNNSASELGEVVEVLGAKMASIVKEEEEDSDCLVKSKDRRLGRKIAWIFSCQLDEKDLEGNFNFEVILGKRFAQRF</sequence>
<accession>A0A1F8B9X2</accession>
<evidence type="ECO:0000313" key="2">
    <source>
        <dbReference type="EMBL" id="OGM60469.1"/>
    </source>
</evidence>
<proteinExistence type="predicted"/>
<gene>
    <name evidence="2" type="ORF">A2892_00350</name>
</gene>
<reference evidence="2 3" key="1">
    <citation type="journal article" date="2016" name="Nat. Commun.">
        <title>Thousands of microbial genomes shed light on interconnected biogeochemical processes in an aquifer system.</title>
        <authorList>
            <person name="Anantharaman K."/>
            <person name="Brown C.T."/>
            <person name="Hug L.A."/>
            <person name="Sharon I."/>
            <person name="Castelle C.J."/>
            <person name="Probst A.J."/>
            <person name="Thomas B.C."/>
            <person name="Singh A."/>
            <person name="Wilkins M.J."/>
            <person name="Karaoz U."/>
            <person name="Brodie E.L."/>
            <person name="Williams K.H."/>
            <person name="Hubbard S.S."/>
            <person name="Banfield J.F."/>
        </authorList>
    </citation>
    <scope>NUCLEOTIDE SEQUENCE [LARGE SCALE GENOMIC DNA]</scope>
</reference>
<evidence type="ECO:0000313" key="3">
    <source>
        <dbReference type="Proteomes" id="UP000176404"/>
    </source>
</evidence>
<evidence type="ECO:0008006" key="4">
    <source>
        <dbReference type="Google" id="ProtNLM"/>
    </source>
</evidence>
<feature type="transmembrane region" description="Helical" evidence="1">
    <location>
        <begin position="20"/>
        <end position="37"/>
    </location>
</feature>
<keyword evidence="1" id="KW-0472">Membrane</keyword>
<name>A0A1F8B9X2_9BACT</name>
<evidence type="ECO:0000256" key="1">
    <source>
        <dbReference type="SAM" id="Phobius"/>
    </source>
</evidence>
<dbReference type="AlphaFoldDB" id="A0A1F8B9X2"/>
<protein>
    <recommendedName>
        <fullName evidence="4">LytR/CpsA/Psr regulator C-terminal domain-containing protein</fullName>
    </recommendedName>
</protein>
<keyword evidence="1" id="KW-1133">Transmembrane helix</keyword>
<keyword evidence="1" id="KW-0812">Transmembrane</keyword>